<dbReference type="Pfam" id="PF13649">
    <property type="entry name" value="Methyltransf_25"/>
    <property type="match status" value="1"/>
</dbReference>
<dbReference type="eggNOG" id="COG2226">
    <property type="taxonomic scope" value="Bacteria"/>
</dbReference>
<feature type="domain" description="Methyltransferase" evidence="1">
    <location>
        <begin position="72"/>
        <end position="166"/>
    </location>
</feature>
<name>N6XT76_THAL4</name>
<dbReference type="Proteomes" id="UP000013232">
    <property type="component" value="Unassembled WGS sequence"/>
</dbReference>
<keyword evidence="3" id="KW-1185">Reference proteome</keyword>
<dbReference type="GO" id="GO:0032259">
    <property type="term" value="P:methylation"/>
    <property type="evidence" value="ECO:0007669"/>
    <property type="project" value="UniProtKB-KW"/>
</dbReference>
<evidence type="ECO:0000313" key="2">
    <source>
        <dbReference type="EMBL" id="ENO84936.1"/>
    </source>
</evidence>
<keyword evidence="2" id="KW-0808">Transferase</keyword>
<dbReference type="InterPro" id="IPR041698">
    <property type="entry name" value="Methyltransf_25"/>
</dbReference>
<protein>
    <submittedName>
        <fullName evidence="2">Methyltransferase</fullName>
    </submittedName>
</protein>
<reference evidence="2 3" key="1">
    <citation type="submission" date="2012-09" db="EMBL/GenBank/DDBJ databases">
        <title>Draft Genome Sequences of 6 Strains from Genus Thauera.</title>
        <authorList>
            <person name="Liu B."/>
            <person name="Shapleigh J.P."/>
            <person name="Frostegard A.H."/>
        </authorList>
    </citation>
    <scope>NUCLEOTIDE SEQUENCE [LARGE SCALE GENOMIC DNA]</scope>
    <source>
        <strain evidence="3">47Lol / DSM 12138</strain>
    </source>
</reference>
<dbReference type="EMBL" id="AMXE01000089">
    <property type="protein sequence ID" value="ENO84936.1"/>
    <property type="molecule type" value="Genomic_DNA"/>
</dbReference>
<accession>N6XT76</accession>
<gene>
    <name evidence="2" type="ORF">C666_16330</name>
</gene>
<dbReference type="GO" id="GO:0008168">
    <property type="term" value="F:methyltransferase activity"/>
    <property type="evidence" value="ECO:0007669"/>
    <property type="project" value="UniProtKB-KW"/>
</dbReference>
<dbReference type="InterPro" id="IPR029063">
    <property type="entry name" value="SAM-dependent_MTases_sf"/>
</dbReference>
<dbReference type="CDD" id="cd02440">
    <property type="entry name" value="AdoMet_MTases"/>
    <property type="match status" value="1"/>
</dbReference>
<evidence type="ECO:0000259" key="1">
    <source>
        <dbReference type="Pfam" id="PF13649"/>
    </source>
</evidence>
<sequence>MNTRTESVSCAGEKAADPKLPEYLRRTYTWAYLSPRTMPWLDRSPVVSAILWGNADRLMRWTAAQFAEGEHVLQAACVYGDFSPMLARRVGPQGRLSIRDVAPIQVDNVRRKLAGLPQADAEVADLVEPLPVRYDAVCCFFLLHEVPEPERRRIVANLLAAVKPGGRAVFVDYHRPRAWHPLAPVMAGVFRWLEPFAESLLDVPLQTLANEAREFEWRKETRFGGLYQLVVARRR</sequence>
<dbReference type="RefSeq" id="WP_004343679.1">
    <property type="nucleotide sequence ID" value="NZ_AMXE01000089.1"/>
</dbReference>
<dbReference type="STRING" id="1123367.GCA_000621305_02863"/>
<dbReference type="SUPFAM" id="SSF53335">
    <property type="entry name" value="S-adenosyl-L-methionine-dependent methyltransferases"/>
    <property type="match status" value="1"/>
</dbReference>
<comment type="caution">
    <text evidence="2">The sequence shown here is derived from an EMBL/GenBank/DDBJ whole genome shotgun (WGS) entry which is preliminary data.</text>
</comment>
<dbReference type="OrthoDB" id="529208at2"/>
<dbReference type="Gene3D" id="3.40.50.150">
    <property type="entry name" value="Vaccinia Virus protein VP39"/>
    <property type="match status" value="1"/>
</dbReference>
<evidence type="ECO:0000313" key="3">
    <source>
        <dbReference type="Proteomes" id="UP000013232"/>
    </source>
</evidence>
<dbReference type="AlphaFoldDB" id="N6XT76"/>
<keyword evidence="2" id="KW-0489">Methyltransferase</keyword>
<proteinExistence type="predicted"/>
<dbReference type="NCBIfam" id="NF038261">
    <property type="entry name" value="rhodoquin_RquA"/>
    <property type="match status" value="1"/>
</dbReference>
<organism evidence="2 3">
    <name type="scientific">Thauera linaloolentis (strain DSM 12138 / JCM 21573 / CCUG 41526 / CIP 105981 / IAM 15112 / NBRC 102519 / 47Lol)</name>
    <dbReference type="NCBI Taxonomy" id="1123367"/>
    <lineage>
        <taxon>Bacteria</taxon>
        <taxon>Pseudomonadati</taxon>
        <taxon>Pseudomonadota</taxon>
        <taxon>Betaproteobacteria</taxon>
        <taxon>Rhodocyclales</taxon>
        <taxon>Zoogloeaceae</taxon>
        <taxon>Thauera</taxon>
    </lineage>
</organism>